<dbReference type="SUPFAM" id="SSF53850">
    <property type="entry name" value="Periplasmic binding protein-like II"/>
    <property type="match status" value="1"/>
</dbReference>
<evidence type="ECO:0000256" key="9">
    <source>
        <dbReference type="SAM" id="SignalP"/>
    </source>
</evidence>
<evidence type="ECO:0000256" key="4">
    <source>
        <dbReference type="ARBA" id="ARBA00017470"/>
    </source>
</evidence>
<feature type="chain" id="PRO_5045886608" description="sn-glycerol-3-phosphate-binding periplasmic protein UgpB" evidence="9">
    <location>
        <begin position="23"/>
        <end position="445"/>
    </location>
</feature>
<keyword evidence="6 9" id="KW-0732">Signal</keyword>
<evidence type="ECO:0000256" key="5">
    <source>
        <dbReference type="ARBA" id="ARBA00022448"/>
    </source>
</evidence>
<dbReference type="RefSeq" id="WP_368801648.1">
    <property type="nucleotide sequence ID" value="NZ_JAZHFV010000001.1"/>
</dbReference>
<dbReference type="Proteomes" id="UP001559025">
    <property type="component" value="Unassembled WGS sequence"/>
</dbReference>
<comment type="caution">
    <text evidence="10">The sequence shown here is derived from an EMBL/GenBank/DDBJ whole genome shotgun (WGS) entry which is preliminary data.</text>
</comment>
<evidence type="ECO:0000313" key="11">
    <source>
        <dbReference type="Proteomes" id="UP001559025"/>
    </source>
</evidence>
<dbReference type="EMBL" id="JAZHFV010000001">
    <property type="protein sequence ID" value="MEX4006306.1"/>
    <property type="molecule type" value="Genomic_DNA"/>
</dbReference>
<dbReference type="PANTHER" id="PTHR43649:SF31">
    <property type="entry name" value="SN-GLYCEROL-3-PHOSPHATE-BINDING PERIPLASMIC PROTEIN UGPB"/>
    <property type="match status" value="1"/>
</dbReference>
<evidence type="ECO:0000256" key="8">
    <source>
        <dbReference type="ARBA" id="ARBA00034473"/>
    </source>
</evidence>
<name>A0ABV3WNR9_9HYPH</name>
<dbReference type="InterPro" id="IPR050490">
    <property type="entry name" value="Bact_solute-bd_prot1"/>
</dbReference>
<evidence type="ECO:0000256" key="1">
    <source>
        <dbReference type="ARBA" id="ARBA00004418"/>
    </source>
</evidence>
<sequence length="445" mass="48825">MKRYSLLAAAASVIAMASGAHAQERTKFEFWYGLTGQLGEVMAKQCELFNESQEKYEAVCVGQGGYDKAEQNTIAAYRAKQHPTLVQIYDAGTVNFMLSGAIYPANKFAEDYKIDVDWDAYFPGIANYYATSTGEMWSFPYNSSTAVLYWNKDQWAKIGKSEAPKTWAEFAADLKALKEAGVECGFAFDFDTWMNLEQFSAINGLPIATLDNGYGGLGAEVEFHQTAFADHMNNFKDWMDAGYAQIQTSQVGKNLIQSFADGTCASTTSSIANHGVVGSTKAEGMNWDVAMLPVLEEGKRTNSIVGGASLWIMEGKTPEEYEATAAFVKYVTAPDTGEKYIAENTGYIPVTTAGFELLKSEGFYDKEGYAGREVAIESLTASDVTPLSRGIRLGNFTSIRAEVRAELEAAFTGQKDMETALSDAADRSNQILRRYEQTYRGADLP</sequence>
<dbReference type="Gene3D" id="3.40.190.10">
    <property type="entry name" value="Periplasmic binding protein-like II"/>
    <property type="match status" value="2"/>
</dbReference>
<evidence type="ECO:0000256" key="6">
    <source>
        <dbReference type="ARBA" id="ARBA00022729"/>
    </source>
</evidence>
<comment type="function">
    <text evidence="8">Part of the ABC transporter complex UgpBAEC involved in sn-glycerol-3-phosphate (G3P) import. Binds G3P.</text>
</comment>
<comment type="subcellular location">
    <subcellularLocation>
        <location evidence="1">Periplasm</location>
    </subcellularLocation>
</comment>
<accession>A0ABV3WNR9</accession>
<evidence type="ECO:0000313" key="10">
    <source>
        <dbReference type="EMBL" id="MEX4006306.1"/>
    </source>
</evidence>
<keyword evidence="11" id="KW-1185">Reference proteome</keyword>
<proteinExistence type="inferred from homology"/>
<gene>
    <name evidence="10" type="ORF">V1479_03255</name>
</gene>
<dbReference type="InterPro" id="IPR006059">
    <property type="entry name" value="SBP"/>
</dbReference>
<evidence type="ECO:0000256" key="2">
    <source>
        <dbReference type="ARBA" id="ARBA00008520"/>
    </source>
</evidence>
<feature type="signal peptide" evidence="9">
    <location>
        <begin position="1"/>
        <end position="22"/>
    </location>
</feature>
<reference evidence="10 11" key="1">
    <citation type="submission" date="2024-01" db="EMBL/GenBank/DDBJ databases">
        <title>New evidence supports the origin of RcGTA from prophage.</title>
        <authorList>
            <person name="Xu Y."/>
            <person name="Liu B."/>
            <person name="Chen F."/>
        </authorList>
    </citation>
    <scope>NUCLEOTIDE SEQUENCE [LARGE SCALE GENOMIC DNA]</scope>
    <source>
        <strain evidence="10 11">CBW1107-2</strain>
    </source>
</reference>
<organism evidence="10 11">
    <name type="scientific">Neoaquamicrobium sediminum</name>
    <dbReference type="NCBI Taxonomy" id="1849104"/>
    <lineage>
        <taxon>Bacteria</taxon>
        <taxon>Pseudomonadati</taxon>
        <taxon>Pseudomonadota</taxon>
        <taxon>Alphaproteobacteria</taxon>
        <taxon>Hyphomicrobiales</taxon>
        <taxon>Phyllobacteriaceae</taxon>
        <taxon>Neoaquamicrobium</taxon>
    </lineage>
</organism>
<evidence type="ECO:0000256" key="3">
    <source>
        <dbReference type="ARBA" id="ARBA00011557"/>
    </source>
</evidence>
<protein>
    <recommendedName>
        <fullName evidence="4">sn-glycerol-3-phosphate-binding periplasmic protein UgpB</fullName>
    </recommendedName>
</protein>
<evidence type="ECO:0000256" key="7">
    <source>
        <dbReference type="ARBA" id="ARBA00022764"/>
    </source>
</evidence>
<keyword evidence="7" id="KW-0574">Periplasm</keyword>
<comment type="subunit">
    <text evidence="3">The complex is composed of two ATP-binding proteins (UgpC), two transmembrane proteins (UgpA and UgpE) and a solute-binding protein (UgpB).</text>
</comment>
<comment type="similarity">
    <text evidence="2">Belongs to the bacterial solute-binding protein 1 family.</text>
</comment>
<dbReference type="PANTHER" id="PTHR43649">
    <property type="entry name" value="ARABINOSE-BINDING PROTEIN-RELATED"/>
    <property type="match status" value="1"/>
</dbReference>
<dbReference type="Pfam" id="PF13416">
    <property type="entry name" value="SBP_bac_8"/>
    <property type="match status" value="1"/>
</dbReference>
<keyword evidence="5" id="KW-0813">Transport</keyword>